<protein>
    <submittedName>
        <fullName evidence="1">Uncharacterized protein</fullName>
    </submittedName>
</protein>
<evidence type="ECO:0000313" key="2">
    <source>
        <dbReference type="Proteomes" id="UP001148662"/>
    </source>
</evidence>
<dbReference type="EMBL" id="JANHOG010001784">
    <property type="protein sequence ID" value="KAJ3531672.1"/>
    <property type="molecule type" value="Genomic_DNA"/>
</dbReference>
<evidence type="ECO:0000313" key="1">
    <source>
        <dbReference type="EMBL" id="KAJ3531672.1"/>
    </source>
</evidence>
<name>A0ACC1S470_9APHY</name>
<reference evidence="1" key="1">
    <citation type="submission" date="2022-07" db="EMBL/GenBank/DDBJ databases">
        <title>Genome Sequence of Phlebia brevispora.</title>
        <authorList>
            <person name="Buettner E."/>
        </authorList>
    </citation>
    <scope>NUCLEOTIDE SEQUENCE</scope>
    <source>
        <strain evidence="1">MPL23</strain>
    </source>
</reference>
<comment type="caution">
    <text evidence="1">The sequence shown here is derived from an EMBL/GenBank/DDBJ whole genome shotgun (WGS) entry which is preliminary data.</text>
</comment>
<sequence>MHSDTTLKQFEECTTALGASLRRFKTEVCEYSDTRELLKETAARTRAKAAATVRARSAAEAASTSVAQEQDSAHDSGHRLEQSRGQGQGSRRKLFESPAAGKGKEREVLDIASEGIAEGPACGDETSVAQKRQKEVGASQRKVFNLSTYKLHALGDYPTTIRAYSTTDNYSMQTGELEHRRVKRFYGHTNKHMFIQQIAKQQRREELIRRIHQRRWLHQRLTEEREAVQDGNQATQQCTTESLQNDSQRPTVPFTAQEPLPPTPPETHHHMMIPQLMYVSTCTPQVYVFDGTEPEFSDAERRSLVFRDNRIYMHKVLHVNYTTYDLRRAQDSLNPRTHADVMLTGHDDDCSEANPYWYARIIRIFHTEVHRAEDINAPFQKMEFLWVRWLGHDSTWHSGWHTRCLPRIGFVPEDDVDAFGFLDPQEVVRGVHLILAFAHGKTDELLSGPSIAQAHSDGDEDWQYFYVNIFVDRDMFMRFRGGGIGHRKSGVVLQALQNMPSAPVDMAETDVAAEQSAADEEMQELISSVHADVSLITALELSGPEDVDDDRDEMSGAVEEGVEGDEIDEGEEDFGYDDEESDDEPEDNAQHPIEDDELGAEDGEDDASPDDDLLAAEGFASY</sequence>
<dbReference type="Proteomes" id="UP001148662">
    <property type="component" value="Unassembled WGS sequence"/>
</dbReference>
<gene>
    <name evidence="1" type="ORF">NM688_g7542</name>
</gene>
<proteinExistence type="predicted"/>
<accession>A0ACC1S470</accession>
<organism evidence="1 2">
    <name type="scientific">Phlebia brevispora</name>
    <dbReference type="NCBI Taxonomy" id="194682"/>
    <lineage>
        <taxon>Eukaryota</taxon>
        <taxon>Fungi</taxon>
        <taxon>Dikarya</taxon>
        <taxon>Basidiomycota</taxon>
        <taxon>Agaricomycotina</taxon>
        <taxon>Agaricomycetes</taxon>
        <taxon>Polyporales</taxon>
        <taxon>Meruliaceae</taxon>
        <taxon>Phlebia</taxon>
    </lineage>
</organism>
<keyword evidence="2" id="KW-1185">Reference proteome</keyword>